<dbReference type="InterPro" id="IPR014710">
    <property type="entry name" value="RmlC-like_jellyroll"/>
</dbReference>
<dbReference type="UniPathway" id="UPA00109">
    <property type="reaction ID" value="UER00181"/>
</dbReference>
<evidence type="ECO:0000256" key="1">
    <source>
        <dbReference type="ARBA" id="ARBA00004926"/>
    </source>
</evidence>
<dbReference type="GO" id="GO:0046872">
    <property type="term" value="F:metal ion binding"/>
    <property type="evidence" value="ECO:0007669"/>
    <property type="project" value="UniProtKB-KW"/>
</dbReference>
<dbReference type="PANTHER" id="PTHR35848">
    <property type="entry name" value="OXALATE-BINDING PROTEIN"/>
    <property type="match status" value="1"/>
</dbReference>
<sequence length="217" mass="23471">MSPVSTGTLDLQHRRCPEPGDDLSDYSVLPVPPMSIRFDQAAGTLSPAGPELTRRMSDLEGLFLDQNAWRTAVADGDPIVYSVVSSLVPEADRELPQSITTIQPGSTGGEFWMTKGHQHPNHQGEIYLGISGRGGLLMFDGTDTRWVDMTPGTIGYIPPGWAHRSVNVGGKPYSFLAVYPGGAGHDYGWVLEYGLGQRVWRQDDGVAFGGYFAEASS</sequence>
<feature type="region of interest" description="Disordered" evidence="8">
    <location>
        <begin position="1"/>
        <end position="23"/>
    </location>
</feature>
<evidence type="ECO:0000256" key="8">
    <source>
        <dbReference type="SAM" id="MobiDB-lite"/>
    </source>
</evidence>
<keyword evidence="5" id="KW-0479">Metal-binding</keyword>
<accession>A0A4R9BUF5</accession>
<dbReference type="Gene3D" id="2.60.120.10">
    <property type="entry name" value="Jelly Rolls"/>
    <property type="match status" value="1"/>
</dbReference>
<dbReference type="EC" id="5.3.1.9" evidence="3"/>
<dbReference type="GO" id="GO:0006096">
    <property type="term" value="P:glycolytic process"/>
    <property type="evidence" value="ECO:0007669"/>
    <property type="project" value="UniProtKB-UniPathway"/>
</dbReference>
<dbReference type="EMBL" id="SOHN01000008">
    <property type="protein sequence ID" value="TFD90017.1"/>
    <property type="molecule type" value="Genomic_DNA"/>
</dbReference>
<dbReference type="InterPro" id="IPR051610">
    <property type="entry name" value="GPI/OXD"/>
</dbReference>
<evidence type="ECO:0000256" key="3">
    <source>
        <dbReference type="ARBA" id="ARBA00011952"/>
    </source>
</evidence>
<protein>
    <recommendedName>
        <fullName evidence="3">glucose-6-phosphate isomerase</fullName>
        <ecNumber evidence="3">5.3.1.9</ecNumber>
    </recommendedName>
</protein>
<evidence type="ECO:0000256" key="5">
    <source>
        <dbReference type="ARBA" id="ARBA00022723"/>
    </source>
</evidence>
<comment type="catalytic activity">
    <reaction evidence="7">
        <text>alpha-D-glucose 6-phosphate = beta-D-fructose 6-phosphate</text>
        <dbReference type="Rhea" id="RHEA:11816"/>
        <dbReference type="ChEBI" id="CHEBI:57634"/>
        <dbReference type="ChEBI" id="CHEBI:58225"/>
        <dbReference type="EC" id="5.3.1.9"/>
    </reaction>
</comment>
<dbReference type="PANTHER" id="PTHR35848:SF6">
    <property type="entry name" value="CUPIN TYPE-2 DOMAIN-CONTAINING PROTEIN"/>
    <property type="match status" value="1"/>
</dbReference>
<keyword evidence="6" id="KW-0324">Glycolysis</keyword>
<evidence type="ECO:0000256" key="4">
    <source>
        <dbReference type="ARBA" id="ARBA00022432"/>
    </source>
</evidence>
<keyword evidence="4" id="KW-0312">Gluconeogenesis</keyword>
<gene>
    <name evidence="10" type="ORF">E3T51_04780</name>
</gene>
<proteinExistence type="inferred from homology"/>
<organism evidence="10 11">
    <name type="scientific">Cryobacterium serini</name>
    <dbReference type="NCBI Taxonomy" id="1259201"/>
    <lineage>
        <taxon>Bacteria</taxon>
        <taxon>Bacillati</taxon>
        <taxon>Actinomycetota</taxon>
        <taxon>Actinomycetes</taxon>
        <taxon>Micrococcales</taxon>
        <taxon>Microbacteriaceae</taxon>
        <taxon>Cryobacterium</taxon>
    </lineage>
</organism>
<dbReference type="GO" id="GO:0004347">
    <property type="term" value="F:glucose-6-phosphate isomerase activity"/>
    <property type="evidence" value="ECO:0007669"/>
    <property type="project" value="UniProtKB-EC"/>
</dbReference>
<dbReference type="GO" id="GO:0006094">
    <property type="term" value="P:gluconeogenesis"/>
    <property type="evidence" value="ECO:0007669"/>
    <property type="project" value="UniProtKB-KW"/>
</dbReference>
<comment type="similarity">
    <text evidence="2">Belongs to the archaeal-type GPI family.</text>
</comment>
<keyword evidence="11" id="KW-1185">Reference proteome</keyword>
<evidence type="ECO:0000259" key="9">
    <source>
        <dbReference type="Pfam" id="PF06560"/>
    </source>
</evidence>
<dbReference type="AlphaFoldDB" id="A0A4R9BUF5"/>
<dbReference type="CDD" id="cd02218">
    <property type="entry name" value="cupin_PGI"/>
    <property type="match status" value="1"/>
</dbReference>
<dbReference type="Pfam" id="PF06560">
    <property type="entry name" value="GPI"/>
    <property type="match status" value="1"/>
</dbReference>
<reference evidence="10 11" key="1">
    <citation type="submission" date="2019-03" db="EMBL/GenBank/DDBJ databases">
        <title>Genomics of glacier-inhabiting Cryobacterium strains.</title>
        <authorList>
            <person name="Liu Q."/>
            <person name="Xin Y.-H."/>
        </authorList>
    </citation>
    <scope>NUCLEOTIDE SEQUENCE [LARGE SCALE GENOMIC DNA]</scope>
    <source>
        <strain evidence="10 11">Sr54</strain>
    </source>
</reference>
<comment type="pathway">
    <text evidence="1">Carbohydrate degradation; glycolysis; D-glyceraldehyde 3-phosphate and glycerone phosphate from D-glucose: step 2/4.</text>
</comment>
<dbReference type="Proteomes" id="UP000297626">
    <property type="component" value="Unassembled WGS sequence"/>
</dbReference>
<name>A0A4R9BUF5_9MICO</name>
<evidence type="ECO:0000256" key="2">
    <source>
        <dbReference type="ARBA" id="ARBA00006542"/>
    </source>
</evidence>
<evidence type="ECO:0000313" key="10">
    <source>
        <dbReference type="EMBL" id="TFD90017.1"/>
    </source>
</evidence>
<evidence type="ECO:0000313" key="11">
    <source>
        <dbReference type="Proteomes" id="UP000297626"/>
    </source>
</evidence>
<dbReference type="GO" id="GO:0005737">
    <property type="term" value="C:cytoplasm"/>
    <property type="evidence" value="ECO:0007669"/>
    <property type="project" value="InterPro"/>
</dbReference>
<dbReference type="InterPro" id="IPR011051">
    <property type="entry name" value="RmlC_Cupin_sf"/>
</dbReference>
<dbReference type="InterPro" id="IPR010551">
    <property type="entry name" value="G6P_isomerase_prok"/>
</dbReference>
<evidence type="ECO:0000256" key="6">
    <source>
        <dbReference type="ARBA" id="ARBA00023152"/>
    </source>
</evidence>
<comment type="caution">
    <text evidence="10">The sequence shown here is derived from an EMBL/GenBank/DDBJ whole genome shotgun (WGS) entry which is preliminary data.</text>
</comment>
<dbReference type="SUPFAM" id="SSF51182">
    <property type="entry name" value="RmlC-like cupins"/>
    <property type="match status" value="1"/>
</dbReference>
<feature type="domain" description="Glucose-6-phosphate isomerase prokaryote" evidence="9">
    <location>
        <begin position="54"/>
        <end position="194"/>
    </location>
</feature>
<evidence type="ECO:0000256" key="7">
    <source>
        <dbReference type="ARBA" id="ARBA00029321"/>
    </source>
</evidence>